<comment type="catalytic activity">
    <reaction evidence="4">
        <text>N(1)-(5-phospho-beta-D-ribosyl)glycinamide + (6R)-10-formyltetrahydrofolate = N(2)-formyl-N(1)-(5-phospho-beta-D-ribosyl)glycinamide + (6S)-5,6,7,8-tetrahydrofolate + H(+)</text>
        <dbReference type="Rhea" id="RHEA:15053"/>
        <dbReference type="ChEBI" id="CHEBI:15378"/>
        <dbReference type="ChEBI" id="CHEBI:57453"/>
        <dbReference type="ChEBI" id="CHEBI:143788"/>
        <dbReference type="ChEBI" id="CHEBI:147286"/>
        <dbReference type="ChEBI" id="CHEBI:195366"/>
        <dbReference type="EC" id="2.1.2.2"/>
    </reaction>
</comment>
<organism evidence="6 7">
    <name type="scientific">Lottiidibacillus patelloidae</name>
    <dbReference type="NCBI Taxonomy" id="2670334"/>
    <lineage>
        <taxon>Bacteria</taxon>
        <taxon>Bacillati</taxon>
        <taxon>Bacillota</taxon>
        <taxon>Bacilli</taxon>
        <taxon>Bacillales</taxon>
        <taxon>Bacillaceae</taxon>
        <taxon>Lottiidibacillus</taxon>
    </lineage>
</organism>
<feature type="domain" description="Formyl transferase N-terminal" evidence="5">
    <location>
        <begin position="8"/>
        <end position="185"/>
    </location>
</feature>
<dbReference type="InterPro" id="IPR036477">
    <property type="entry name" value="Formyl_transf_N_sf"/>
</dbReference>
<dbReference type="UniPathway" id="UPA00074">
    <property type="reaction ID" value="UER00126"/>
</dbReference>
<dbReference type="Pfam" id="PF00551">
    <property type="entry name" value="Formyl_trans_N"/>
    <property type="match status" value="1"/>
</dbReference>
<dbReference type="PANTHER" id="PTHR43369:SF2">
    <property type="entry name" value="PHOSPHORIBOSYLGLYCINAMIDE FORMYLTRANSFERASE"/>
    <property type="match status" value="1"/>
</dbReference>
<feature type="binding site" evidence="4">
    <location>
        <position position="110"/>
    </location>
    <ligand>
        <name>(6R)-10-formyltetrahydrofolate</name>
        <dbReference type="ChEBI" id="CHEBI:195366"/>
    </ligand>
</feature>
<dbReference type="RefSeq" id="WP_094925686.1">
    <property type="nucleotide sequence ID" value="NZ_NPIA01000007.1"/>
</dbReference>
<comment type="function">
    <text evidence="4">Catalyzes the transfer of a formyl group from 10-formyltetrahydrofolate to 5-phospho-ribosyl-glycinamide (GAR), producing 5-phospho-ribosyl-N-formylglycinamide (FGAR) and tetrahydrofolate.</text>
</comment>
<gene>
    <name evidence="4" type="primary">purN</name>
    <name evidence="6" type="ORF">CIB95_12465</name>
</gene>
<keyword evidence="2 4" id="KW-0808">Transferase</keyword>
<proteinExistence type="inferred from homology"/>
<evidence type="ECO:0000256" key="3">
    <source>
        <dbReference type="ARBA" id="ARBA00022755"/>
    </source>
</evidence>
<dbReference type="GO" id="GO:0005829">
    <property type="term" value="C:cytosol"/>
    <property type="evidence" value="ECO:0007669"/>
    <property type="project" value="TreeGrafter"/>
</dbReference>
<evidence type="ECO:0000259" key="5">
    <source>
        <dbReference type="Pfam" id="PF00551"/>
    </source>
</evidence>
<comment type="pathway">
    <text evidence="1 4">Purine metabolism; IMP biosynthesis via de novo pathway; N(2)-formyl-N(1)-(5-phospho-D-ribosyl)glycinamide from N(1)-(5-phospho-D-ribosyl)glycinamide (10-formyl THF route): step 1/1.</text>
</comment>
<name>A0A263BRM7_9BACI</name>
<sequence length="205" mass="23012">MNNGQKRKIAVFASGNGSNFQALLDAQDQSNYEIVLLVCDNKEAKVMERATFANIPIFCFAAKDYNSKEDYEKVIVKQLHRFEVEFIALAGYMRIIGKTMLDIYEGKIINIHPSLLPAFQGKDAIEQALAKGVCITGVTIHFIDEGIDTGPIIAQEVVKISLGETKETLRRKINNIETVLYPKVIHTICAIGEKERVIEWQSNVH</sequence>
<comment type="caution">
    <text evidence="6">The sequence shown here is derived from an EMBL/GenBank/DDBJ whole genome shotgun (WGS) entry which is preliminary data.</text>
</comment>
<dbReference type="Gene3D" id="3.40.50.170">
    <property type="entry name" value="Formyl transferase, N-terminal domain"/>
    <property type="match status" value="1"/>
</dbReference>
<feature type="active site" description="Proton donor" evidence="4">
    <location>
        <position position="112"/>
    </location>
</feature>
<evidence type="ECO:0000256" key="1">
    <source>
        <dbReference type="ARBA" id="ARBA00005054"/>
    </source>
</evidence>
<dbReference type="EC" id="2.1.2.2" evidence="4"/>
<evidence type="ECO:0000313" key="6">
    <source>
        <dbReference type="EMBL" id="OZM56232.1"/>
    </source>
</evidence>
<feature type="site" description="Raises pKa of active site His" evidence="4">
    <location>
        <position position="148"/>
    </location>
</feature>
<feature type="binding site" evidence="4">
    <location>
        <begin position="17"/>
        <end position="19"/>
    </location>
    <ligand>
        <name>N(1)-(5-phospho-beta-D-ribosyl)glycinamide</name>
        <dbReference type="ChEBI" id="CHEBI:143788"/>
    </ligand>
</feature>
<dbReference type="GO" id="GO:0004644">
    <property type="term" value="F:phosphoribosylglycinamide formyltransferase activity"/>
    <property type="evidence" value="ECO:0007669"/>
    <property type="project" value="UniProtKB-UniRule"/>
</dbReference>
<dbReference type="GO" id="GO:0006189">
    <property type="term" value="P:'de novo' IMP biosynthetic process"/>
    <property type="evidence" value="ECO:0007669"/>
    <property type="project" value="UniProtKB-UniRule"/>
</dbReference>
<dbReference type="HAMAP" id="MF_01930">
    <property type="entry name" value="PurN"/>
    <property type="match status" value="1"/>
</dbReference>
<protein>
    <recommendedName>
        <fullName evidence="4">Phosphoribosylglycinamide formyltransferase</fullName>
        <ecNumber evidence="4">2.1.2.2</ecNumber>
    </recommendedName>
    <alternativeName>
        <fullName evidence="4">5'-phosphoribosylglycinamide transformylase</fullName>
    </alternativeName>
    <alternativeName>
        <fullName evidence="4">GAR transformylase</fullName>
        <shortName evidence="4">GART</shortName>
    </alternativeName>
</protein>
<dbReference type="PANTHER" id="PTHR43369">
    <property type="entry name" value="PHOSPHORIBOSYLGLYCINAMIDE FORMYLTRANSFERASE"/>
    <property type="match status" value="1"/>
</dbReference>
<dbReference type="NCBIfam" id="TIGR00639">
    <property type="entry name" value="PurN"/>
    <property type="match status" value="1"/>
</dbReference>
<feature type="binding site" evidence="4">
    <location>
        <position position="68"/>
    </location>
    <ligand>
        <name>(6R)-10-formyltetrahydrofolate</name>
        <dbReference type="ChEBI" id="CHEBI:195366"/>
    </ligand>
</feature>
<evidence type="ECO:0000256" key="4">
    <source>
        <dbReference type="HAMAP-Rule" id="MF_01930"/>
    </source>
</evidence>
<reference evidence="6 7" key="2">
    <citation type="submission" date="2017-09" db="EMBL/GenBank/DDBJ databases">
        <title>Bacillus patelloidae sp. nov., isolated from the intestinal tract of a marine limpet.</title>
        <authorList>
            <person name="Liu R."/>
            <person name="Dong C."/>
            <person name="Shao Z."/>
        </authorList>
    </citation>
    <scope>NUCLEOTIDE SEQUENCE [LARGE SCALE GENOMIC DNA]</scope>
    <source>
        <strain evidence="6 7">SA5d-4</strain>
    </source>
</reference>
<dbReference type="CDD" id="cd08645">
    <property type="entry name" value="FMT_core_GART"/>
    <property type="match status" value="1"/>
</dbReference>
<dbReference type="InterPro" id="IPR002376">
    <property type="entry name" value="Formyl_transf_N"/>
</dbReference>
<comment type="similarity">
    <text evidence="4">Belongs to the GART family.</text>
</comment>
<reference evidence="7" key="1">
    <citation type="submission" date="2017-08" db="EMBL/GenBank/DDBJ databases">
        <authorList>
            <person name="Huang Z."/>
        </authorList>
    </citation>
    <scope>NUCLEOTIDE SEQUENCE [LARGE SCALE GENOMIC DNA]</scope>
    <source>
        <strain evidence="7">SA5d-4</strain>
    </source>
</reference>
<dbReference type="Proteomes" id="UP000217083">
    <property type="component" value="Unassembled WGS sequence"/>
</dbReference>
<dbReference type="AlphaFoldDB" id="A0A263BRM7"/>
<accession>A0A263BRM7</accession>
<dbReference type="InterPro" id="IPR004607">
    <property type="entry name" value="GART"/>
</dbReference>
<dbReference type="EMBL" id="NPIA01000007">
    <property type="protein sequence ID" value="OZM56232.1"/>
    <property type="molecule type" value="Genomic_DNA"/>
</dbReference>
<evidence type="ECO:0000313" key="7">
    <source>
        <dbReference type="Proteomes" id="UP000217083"/>
    </source>
</evidence>
<evidence type="ECO:0000256" key="2">
    <source>
        <dbReference type="ARBA" id="ARBA00022679"/>
    </source>
</evidence>
<keyword evidence="3 4" id="KW-0658">Purine biosynthesis</keyword>
<keyword evidence="7" id="KW-1185">Reference proteome</keyword>
<dbReference type="SUPFAM" id="SSF53328">
    <property type="entry name" value="Formyltransferase"/>
    <property type="match status" value="1"/>
</dbReference>
<feature type="binding site" evidence="4">
    <location>
        <begin position="93"/>
        <end position="96"/>
    </location>
    <ligand>
        <name>(6R)-10-formyltetrahydrofolate</name>
        <dbReference type="ChEBI" id="CHEBI:195366"/>
    </ligand>
</feature>